<reference evidence="2 3" key="1">
    <citation type="submission" date="2018-06" db="EMBL/GenBank/DDBJ databases">
        <title>Genomic Encyclopedia of Type Strains, Phase IV (KMG-IV): sequencing the most valuable type-strain genomes for metagenomic binning, comparative biology and taxonomic classification.</title>
        <authorList>
            <person name="Goeker M."/>
        </authorList>
    </citation>
    <scope>NUCLEOTIDE SEQUENCE [LARGE SCALE GENOMIC DNA]</scope>
    <source>
        <strain evidence="2 3">DSM 25619</strain>
    </source>
</reference>
<keyword evidence="3" id="KW-1185">Reference proteome</keyword>
<comment type="caution">
    <text evidence="2">The sequence shown here is derived from an EMBL/GenBank/DDBJ whole genome shotgun (WGS) entry which is preliminary data.</text>
</comment>
<keyword evidence="1" id="KW-0732">Signal</keyword>
<evidence type="ECO:0000313" key="3">
    <source>
        <dbReference type="Proteomes" id="UP000252893"/>
    </source>
</evidence>
<evidence type="ECO:0000313" key="2">
    <source>
        <dbReference type="EMBL" id="RBO88763.1"/>
    </source>
</evidence>
<feature type="signal peptide" evidence="1">
    <location>
        <begin position="1"/>
        <end position="29"/>
    </location>
</feature>
<protein>
    <recommendedName>
        <fullName evidence="4">Lysozyme inhibitor LprI N-terminal domain-containing protein</fullName>
    </recommendedName>
</protein>
<feature type="chain" id="PRO_5016892876" description="Lysozyme inhibitor LprI N-terminal domain-containing protein" evidence="1">
    <location>
        <begin position="30"/>
        <end position="164"/>
    </location>
</feature>
<proteinExistence type="predicted"/>
<dbReference type="Proteomes" id="UP000252893">
    <property type="component" value="Unassembled WGS sequence"/>
</dbReference>
<evidence type="ECO:0000256" key="1">
    <source>
        <dbReference type="SAM" id="SignalP"/>
    </source>
</evidence>
<accession>A0A366DFD9</accession>
<organism evidence="2 3">
    <name type="scientific">Pseudochrobactrum asaccharolyticum</name>
    <dbReference type="NCBI Taxonomy" id="354351"/>
    <lineage>
        <taxon>Bacteria</taxon>
        <taxon>Pseudomonadati</taxon>
        <taxon>Pseudomonadota</taxon>
        <taxon>Alphaproteobacteria</taxon>
        <taxon>Hyphomicrobiales</taxon>
        <taxon>Brucellaceae</taxon>
        <taxon>Pseudochrobactrum</taxon>
    </lineage>
</organism>
<evidence type="ECO:0008006" key="4">
    <source>
        <dbReference type="Google" id="ProtNLM"/>
    </source>
</evidence>
<name>A0A366DFD9_9HYPH</name>
<gene>
    <name evidence="2" type="ORF">DFR47_1184</name>
</gene>
<sequence>MTKRLRKYPLIGFGITLIALSSLPLDASASPKQAVAALTACLKGKTSSDETRTCIGRYSDPCAAKAENTAPLPQISEQSQCLLDEASAWNTLSDRAVKSWKENNTTSLSANIAKLTNESRHFAKIKCAVFRDTQQFGQTGMALEAQCLRDEAARTASFIGYALD</sequence>
<dbReference type="AlphaFoldDB" id="A0A366DFD9"/>
<dbReference type="EMBL" id="QNRH01000018">
    <property type="protein sequence ID" value="RBO88763.1"/>
    <property type="molecule type" value="Genomic_DNA"/>
</dbReference>